<feature type="region of interest" description="Disordered" evidence="1">
    <location>
        <begin position="1056"/>
        <end position="1121"/>
    </location>
</feature>
<feature type="compositionally biased region" description="Low complexity" evidence="1">
    <location>
        <begin position="857"/>
        <end position="870"/>
    </location>
</feature>
<feature type="region of interest" description="Disordered" evidence="1">
    <location>
        <begin position="442"/>
        <end position="690"/>
    </location>
</feature>
<accession>A0A316UXX9</accession>
<dbReference type="GeneID" id="37031539"/>
<name>A0A316UXX9_9BASI</name>
<organism evidence="2 3">
    <name type="scientific">Jaminaea rosea</name>
    <dbReference type="NCBI Taxonomy" id="1569628"/>
    <lineage>
        <taxon>Eukaryota</taxon>
        <taxon>Fungi</taxon>
        <taxon>Dikarya</taxon>
        <taxon>Basidiomycota</taxon>
        <taxon>Ustilaginomycotina</taxon>
        <taxon>Exobasidiomycetes</taxon>
        <taxon>Microstromatales</taxon>
        <taxon>Microstromatales incertae sedis</taxon>
        <taxon>Jaminaea</taxon>
    </lineage>
</organism>
<feature type="region of interest" description="Disordered" evidence="1">
    <location>
        <begin position="805"/>
        <end position="965"/>
    </location>
</feature>
<feature type="compositionally biased region" description="Low complexity" evidence="1">
    <location>
        <begin position="307"/>
        <end position="330"/>
    </location>
</feature>
<protein>
    <submittedName>
        <fullName evidence="2">Uncharacterized protein</fullName>
    </submittedName>
</protein>
<dbReference type="Proteomes" id="UP000245884">
    <property type="component" value="Unassembled WGS sequence"/>
</dbReference>
<proteinExistence type="predicted"/>
<feature type="compositionally biased region" description="Polar residues" evidence="1">
    <location>
        <begin position="905"/>
        <end position="921"/>
    </location>
</feature>
<dbReference type="OrthoDB" id="10692079at2759"/>
<feature type="compositionally biased region" description="Low complexity" evidence="1">
    <location>
        <begin position="754"/>
        <end position="765"/>
    </location>
</feature>
<feature type="compositionally biased region" description="Basic and acidic residues" evidence="1">
    <location>
        <begin position="17"/>
        <end position="32"/>
    </location>
</feature>
<feature type="compositionally biased region" description="Polar residues" evidence="1">
    <location>
        <begin position="612"/>
        <end position="629"/>
    </location>
</feature>
<feature type="compositionally biased region" description="Polar residues" evidence="1">
    <location>
        <begin position="832"/>
        <end position="845"/>
    </location>
</feature>
<feature type="compositionally biased region" description="Low complexity" evidence="1">
    <location>
        <begin position="1084"/>
        <end position="1101"/>
    </location>
</feature>
<feature type="region of interest" description="Disordered" evidence="1">
    <location>
        <begin position="1"/>
        <end position="335"/>
    </location>
</feature>
<sequence>MPANPFARSHTNLAQDHTQRRGTPDDGADKPRVSLSLSRAMGVGRKSLDVRRDPLPDVVVDDNDDGSPVEGNGSGNSPRRRNLLGKWSSTAPTSYKTLKHNASMSSTIASRSPSKGSSSSAVRDDMSEATSSHRRRKSRGLLDALFPSGSKQPQPPSSFEVLRVSKGSRPSTSPQENPLAYFPNQPQLPSPEAGPSGQPTIPGPNEAYREQRRRTASMSPPTGRKTNPLEAMTRRMSGLPLGSKPTSPVVAGSSDSTRPGLEQGGSFTLRSMHNVRTGKSPTSGQDQLASSYFPLVSSGQAPESALAVSPVTPDSPSADTPPAAEATSPALSVYEDPMTVYEGGASGTAPTSPSLGASRRIYENASVAGSSISVAKFRAARNRSESGNFSEAGMIRPSSPAFLASGLENGGMSPAERLAALEAELALGGRATPLIRQIQERHQSFSEAVSPTGDESDVRPPVVPEKDHISTRRHQARQSLQASPRLDNPPLSPQHRQKQKRFSEKWDRSPFAWFTDEAGKPPAAAEPSSAGQILTPSTAATAGSSTSPSLRGRGMDSASFLASFGATSPGDKPRTLIDALSQMEGAQVANKDEILPPSKPWLRNGVRGTGDAATSAQPTSESDGSSTDTAFLPGQPSPLLPAGSTFEAGIMAQAARSGSNRVRRPSEGVLQAMDSSAGSRSKRQAEVVPDPSAADVLLRLASTPEPALQAEAVVEPQGSEGGQTLGLERHAAGVAPRIAPDFISEQQLELELHPSASAPTAAPASGYFDLPPPQPRSKADDRFSAASIGTPILPLVQSSLVVVNASPVSSPGDTPPVVASSQPSGRIAPTQVAVSSDPSQVTESATPLVPAPAFSQPPKASAAPLSLPKPISTRGASHEEARHLPRRAASVDHKLASSHRKASSDDQANSGPSRESASPSKGESRAPVRASTYTAPRRRKSSATASQHPHAPPPPTQNKSAELLTFHAKQAQAIARAQSITGAPTTVSLAWPESRGGAPPPGIHPEYFALLSPAQRDEMHNQHQRATMAGRAAYQRAYDEAMAPLLASLPRLAHAPPIPQTLHPPLPTGTNSMLQPPSAPSAPFPTAGSSSSTHTSPRKSPVSLIPSAKFMSAPEEGATHAGSLPAIDYSASTSGLAAGAASGTLTDDLKRRNVARGAEPGEYSVTKRELD</sequence>
<keyword evidence="3" id="KW-1185">Reference proteome</keyword>
<feature type="compositionally biased region" description="Low complexity" evidence="1">
    <location>
        <begin position="110"/>
        <end position="120"/>
    </location>
</feature>
<feature type="region of interest" description="Disordered" evidence="1">
    <location>
        <begin position="1151"/>
        <end position="1171"/>
    </location>
</feature>
<feature type="compositionally biased region" description="Polar residues" evidence="1">
    <location>
        <begin position="87"/>
        <end position="109"/>
    </location>
</feature>
<feature type="region of interest" description="Disordered" evidence="1">
    <location>
        <begin position="751"/>
        <end position="781"/>
    </location>
</feature>
<feature type="compositionally biased region" description="Low complexity" evidence="1">
    <location>
        <begin position="535"/>
        <end position="549"/>
    </location>
</feature>
<reference evidence="2 3" key="1">
    <citation type="journal article" date="2018" name="Mol. Biol. Evol.">
        <title>Broad Genomic Sampling Reveals a Smut Pathogenic Ancestry of the Fungal Clade Ustilaginomycotina.</title>
        <authorList>
            <person name="Kijpornyongpan T."/>
            <person name="Mondo S.J."/>
            <person name="Barry K."/>
            <person name="Sandor L."/>
            <person name="Lee J."/>
            <person name="Lipzen A."/>
            <person name="Pangilinan J."/>
            <person name="LaButti K."/>
            <person name="Hainaut M."/>
            <person name="Henrissat B."/>
            <person name="Grigoriev I.V."/>
            <person name="Spatafora J.W."/>
            <person name="Aime M.C."/>
        </authorList>
    </citation>
    <scope>NUCLEOTIDE SEQUENCE [LARGE SCALE GENOMIC DNA]</scope>
    <source>
        <strain evidence="2 3">MCA 5214</strain>
    </source>
</reference>
<gene>
    <name evidence="2" type="ORF">BDZ90DRAFT_6100</name>
</gene>
<feature type="compositionally biased region" description="Polar residues" evidence="1">
    <location>
        <begin position="277"/>
        <end position="290"/>
    </location>
</feature>
<feature type="compositionally biased region" description="Pro residues" evidence="1">
    <location>
        <begin position="1056"/>
        <end position="1067"/>
    </location>
</feature>
<evidence type="ECO:0000313" key="3">
    <source>
        <dbReference type="Proteomes" id="UP000245884"/>
    </source>
</evidence>
<dbReference type="RefSeq" id="XP_025364772.1">
    <property type="nucleotide sequence ID" value="XM_025509716.1"/>
</dbReference>
<evidence type="ECO:0000313" key="2">
    <source>
        <dbReference type="EMBL" id="PWN30160.1"/>
    </source>
</evidence>
<evidence type="ECO:0000256" key="1">
    <source>
        <dbReference type="SAM" id="MobiDB-lite"/>
    </source>
</evidence>
<dbReference type="EMBL" id="KZ819662">
    <property type="protein sequence ID" value="PWN30160.1"/>
    <property type="molecule type" value="Genomic_DNA"/>
</dbReference>
<feature type="compositionally biased region" description="Basic and acidic residues" evidence="1">
    <location>
        <begin position="876"/>
        <end position="895"/>
    </location>
</feature>
<dbReference type="AlphaFoldDB" id="A0A316UXX9"/>
<feature type="compositionally biased region" description="Basic and acidic residues" evidence="1">
    <location>
        <begin position="46"/>
        <end position="55"/>
    </location>
</feature>